<accession>A0ABT4RJM9</accession>
<dbReference type="Gene3D" id="1.10.3300.10">
    <property type="entry name" value="Jann2411-like domain"/>
    <property type="match status" value="1"/>
</dbReference>
<proteinExistence type="predicted"/>
<dbReference type="InterPro" id="IPR023286">
    <property type="entry name" value="ABATE_dom_sf"/>
</dbReference>
<feature type="domain" description="Zinc finger CGNR" evidence="1">
    <location>
        <begin position="148"/>
        <end position="189"/>
    </location>
</feature>
<evidence type="ECO:0000259" key="1">
    <source>
        <dbReference type="Pfam" id="PF11706"/>
    </source>
</evidence>
<dbReference type="EMBL" id="JAPCID010000018">
    <property type="protein sequence ID" value="MDA0138750.1"/>
    <property type="molecule type" value="Genomic_DNA"/>
</dbReference>
<dbReference type="PANTHER" id="PTHR35525">
    <property type="entry name" value="BLL6575 PROTEIN"/>
    <property type="match status" value="1"/>
</dbReference>
<reference evidence="2" key="1">
    <citation type="submission" date="2022-10" db="EMBL/GenBank/DDBJ databases">
        <title>The WGS of Solirubrobacter sp. CPCC 204708.</title>
        <authorList>
            <person name="Jiang Z."/>
        </authorList>
    </citation>
    <scope>NUCLEOTIDE SEQUENCE</scope>
    <source>
        <strain evidence="2">CPCC 204708</strain>
    </source>
</reference>
<dbReference type="InterPro" id="IPR021005">
    <property type="entry name" value="Znf_CGNR"/>
</dbReference>
<dbReference type="PANTHER" id="PTHR35525:SF3">
    <property type="entry name" value="BLL6575 PROTEIN"/>
    <property type="match status" value="1"/>
</dbReference>
<dbReference type="RefSeq" id="WP_202957388.1">
    <property type="nucleotide sequence ID" value="NZ_JAPCID010000018.1"/>
</dbReference>
<protein>
    <submittedName>
        <fullName evidence="2">CGNR zinc finger domain-containing protein</fullName>
    </submittedName>
</protein>
<dbReference type="InterPro" id="IPR010852">
    <property type="entry name" value="ABATE"/>
</dbReference>
<name>A0ABT4RJM9_9ACTN</name>
<sequence length="199" mass="21829">MVIPTPETIKLQGGSLSLDFANSADWTAAEELIEAQDVLLEPDSLERWGARMGVAGRPGGPEELELARGLRHALHSIFSALARDEAPDQYSLARLRFAYAQAVAAGTLVRQPDGGFGLEWSSEETRRVRFAVAADAVALLADPARIARLHRCPGRDCGWVFLDTSGRRRWCSMQTCGSREKMRRMYARKRAAASAAEDA</sequence>
<dbReference type="Proteomes" id="UP001147700">
    <property type="component" value="Unassembled WGS sequence"/>
</dbReference>
<evidence type="ECO:0000313" key="2">
    <source>
        <dbReference type="EMBL" id="MDA0138750.1"/>
    </source>
</evidence>
<gene>
    <name evidence="2" type="ORF">OJ962_14705</name>
</gene>
<keyword evidence="3" id="KW-1185">Reference proteome</keyword>
<comment type="caution">
    <text evidence="2">The sequence shown here is derived from an EMBL/GenBank/DDBJ whole genome shotgun (WGS) entry which is preliminary data.</text>
</comment>
<dbReference type="Pfam" id="PF07336">
    <property type="entry name" value="ABATE"/>
    <property type="match status" value="1"/>
</dbReference>
<organism evidence="2 3">
    <name type="scientific">Solirubrobacter deserti</name>
    <dbReference type="NCBI Taxonomy" id="2282478"/>
    <lineage>
        <taxon>Bacteria</taxon>
        <taxon>Bacillati</taxon>
        <taxon>Actinomycetota</taxon>
        <taxon>Thermoleophilia</taxon>
        <taxon>Solirubrobacterales</taxon>
        <taxon>Solirubrobacteraceae</taxon>
        <taxon>Solirubrobacter</taxon>
    </lineage>
</organism>
<dbReference type="Pfam" id="PF11706">
    <property type="entry name" value="zf-CGNR"/>
    <property type="match status" value="1"/>
</dbReference>
<dbReference type="SUPFAM" id="SSF160904">
    <property type="entry name" value="Jann2411-like"/>
    <property type="match status" value="1"/>
</dbReference>
<evidence type="ECO:0000313" key="3">
    <source>
        <dbReference type="Proteomes" id="UP001147700"/>
    </source>
</evidence>